<sequence length="113" mass="12160">MAAEMQDDSTDAVLDGVTLESKGTRRSFLPSPERCLTLEVTRTPWTKRPLACCGVAMKRGNCQSVPDLPASLGQGRDFPWLTLLDEPRVVSSKQVPQLPASAFWRSRGGGGGG</sequence>
<dbReference type="EMBL" id="CM037615">
    <property type="protein sequence ID" value="KAH8012942.1"/>
    <property type="molecule type" value="Genomic_DNA"/>
</dbReference>
<evidence type="ECO:0000313" key="1">
    <source>
        <dbReference type="EMBL" id="KAH8012942.1"/>
    </source>
</evidence>
<keyword evidence="2" id="KW-1185">Reference proteome</keyword>
<reference evidence="1" key="1">
    <citation type="submission" date="2021-08" db="EMBL/GenBank/DDBJ databases">
        <title>The first chromosome-level gecko genome reveals the dynamic sex chromosomes of Neotropical dwarf geckos (Sphaerodactylidae: Sphaerodactylus).</title>
        <authorList>
            <person name="Pinto B.J."/>
            <person name="Keating S.E."/>
            <person name="Gamble T."/>
        </authorList>
    </citation>
    <scope>NUCLEOTIDE SEQUENCE</scope>
    <source>
        <strain evidence="1">TG3544</strain>
    </source>
</reference>
<accession>A0ACB8G1B7</accession>
<name>A0ACB8G1B7_9SAUR</name>
<protein>
    <submittedName>
        <fullName evidence="1">Uncharacterized protein</fullName>
    </submittedName>
</protein>
<organism evidence="1 2">
    <name type="scientific">Sphaerodactylus townsendi</name>
    <dbReference type="NCBI Taxonomy" id="933632"/>
    <lineage>
        <taxon>Eukaryota</taxon>
        <taxon>Metazoa</taxon>
        <taxon>Chordata</taxon>
        <taxon>Craniata</taxon>
        <taxon>Vertebrata</taxon>
        <taxon>Euteleostomi</taxon>
        <taxon>Lepidosauria</taxon>
        <taxon>Squamata</taxon>
        <taxon>Bifurcata</taxon>
        <taxon>Gekkota</taxon>
        <taxon>Sphaerodactylidae</taxon>
        <taxon>Sphaerodactylus</taxon>
    </lineage>
</organism>
<comment type="caution">
    <text evidence="1">The sequence shown here is derived from an EMBL/GenBank/DDBJ whole genome shotgun (WGS) entry which is preliminary data.</text>
</comment>
<evidence type="ECO:0000313" key="2">
    <source>
        <dbReference type="Proteomes" id="UP000827872"/>
    </source>
</evidence>
<dbReference type="Proteomes" id="UP000827872">
    <property type="component" value="Linkage Group LG02"/>
</dbReference>
<gene>
    <name evidence="1" type="ORF">K3G42_007143</name>
</gene>
<proteinExistence type="predicted"/>